<dbReference type="GO" id="GO:0016020">
    <property type="term" value="C:membrane"/>
    <property type="evidence" value="ECO:0007669"/>
    <property type="project" value="InterPro"/>
</dbReference>
<accession>A0A3B0UGB7</accession>
<dbReference type="GO" id="GO:0009060">
    <property type="term" value="P:aerobic respiration"/>
    <property type="evidence" value="ECO:0007669"/>
    <property type="project" value="InterPro"/>
</dbReference>
<dbReference type="Gene3D" id="1.20.210.10">
    <property type="entry name" value="Cytochrome c oxidase-like, subunit I domain"/>
    <property type="match status" value="1"/>
</dbReference>
<dbReference type="EMBL" id="UOET01000101">
    <property type="protein sequence ID" value="VAW27383.1"/>
    <property type="molecule type" value="Genomic_DNA"/>
</dbReference>
<feature type="transmembrane region" description="Helical" evidence="1">
    <location>
        <begin position="84"/>
        <end position="104"/>
    </location>
</feature>
<organism evidence="2">
    <name type="scientific">hydrothermal vent metagenome</name>
    <dbReference type="NCBI Taxonomy" id="652676"/>
    <lineage>
        <taxon>unclassified sequences</taxon>
        <taxon>metagenomes</taxon>
        <taxon>ecological metagenomes</taxon>
    </lineage>
</organism>
<dbReference type="InterPro" id="IPR000883">
    <property type="entry name" value="Cyt_C_Oxase_1"/>
</dbReference>
<keyword evidence="1" id="KW-0472">Membrane</keyword>
<keyword evidence="1" id="KW-1133">Transmembrane helix</keyword>
<feature type="transmembrane region" description="Helical" evidence="1">
    <location>
        <begin position="12"/>
        <end position="35"/>
    </location>
</feature>
<name>A0A3B0UGB7_9ZZZZ</name>
<feature type="non-terminal residue" evidence="2">
    <location>
        <position position="105"/>
    </location>
</feature>
<evidence type="ECO:0000313" key="2">
    <source>
        <dbReference type="EMBL" id="VAW27383.1"/>
    </source>
</evidence>
<dbReference type="GO" id="GO:0004129">
    <property type="term" value="F:cytochrome-c oxidase activity"/>
    <property type="evidence" value="ECO:0007669"/>
    <property type="project" value="InterPro"/>
</dbReference>
<dbReference type="InterPro" id="IPR036927">
    <property type="entry name" value="Cyt_c_oxase-like_su1_sf"/>
</dbReference>
<proteinExistence type="predicted"/>
<keyword evidence="1" id="KW-0812">Transmembrane</keyword>
<gene>
    <name evidence="2" type="ORF">MNBD_BACTEROID07-1646</name>
</gene>
<dbReference type="GO" id="GO:0020037">
    <property type="term" value="F:heme binding"/>
    <property type="evidence" value="ECO:0007669"/>
    <property type="project" value="InterPro"/>
</dbReference>
<dbReference type="SUPFAM" id="SSF81442">
    <property type="entry name" value="Cytochrome c oxidase subunit I-like"/>
    <property type="match status" value="1"/>
</dbReference>
<feature type="transmembrane region" description="Helical" evidence="1">
    <location>
        <begin position="55"/>
        <end position="77"/>
    </location>
</feature>
<reference evidence="2" key="1">
    <citation type="submission" date="2018-06" db="EMBL/GenBank/DDBJ databases">
        <authorList>
            <person name="Zhirakovskaya E."/>
        </authorList>
    </citation>
    <scope>NUCLEOTIDE SEQUENCE</scope>
</reference>
<dbReference type="Pfam" id="PF00115">
    <property type="entry name" value="COX1"/>
    <property type="match status" value="1"/>
</dbReference>
<dbReference type="AlphaFoldDB" id="A0A3B0UGB7"/>
<sequence length="105" mass="12023">MRTFTFRSQKVAYYYFAASVLLFLLQIVFGLATVSQYVWPSFALNWMPFNVSRSIHINLLIFWMFLAIMGATYYILIEEAGKELFSTKIAMIQLIIFCAAGVGAI</sequence>
<evidence type="ECO:0008006" key="3">
    <source>
        <dbReference type="Google" id="ProtNLM"/>
    </source>
</evidence>
<protein>
    <recommendedName>
        <fullName evidence="3">Nitric-oxide reductase subunit B</fullName>
    </recommendedName>
</protein>
<evidence type="ECO:0000256" key="1">
    <source>
        <dbReference type="SAM" id="Phobius"/>
    </source>
</evidence>